<gene>
    <name evidence="5" type="ORF">L2716_02695</name>
</gene>
<evidence type="ECO:0000313" key="6">
    <source>
        <dbReference type="Proteomes" id="UP001649381"/>
    </source>
</evidence>
<name>A0ABS9GYE4_9BACL</name>
<keyword evidence="4" id="KW-0732">Signal</keyword>
<dbReference type="PANTHER" id="PTHR43649:SF31">
    <property type="entry name" value="SN-GLYCEROL-3-PHOSPHATE-BINDING PERIPLASMIC PROTEIN UGPB"/>
    <property type="match status" value="1"/>
</dbReference>
<reference evidence="5 6" key="1">
    <citation type="submission" date="2022-01" db="EMBL/GenBank/DDBJ databases">
        <title>Alkalihalobacillus sp. EGI L200015, a novel bacterium isolated from a salt lake sediment.</title>
        <authorList>
            <person name="Gao L."/>
            <person name="Fang B.-Z."/>
            <person name="Li W.-J."/>
        </authorList>
    </citation>
    <scope>NUCLEOTIDE SEQUENCE [LARGE SCALE GENOMIC DNA]</scope>
    <source>
        <strain evidence="5 6">KCTC 12718</strain>
    </source>
</reference>
<keyword evidence="3" id="KW-0813">Transport</keyword>
<evidence type="ECO:0000256" key="2">
    <source>
        <dbReference type="ARBA" id="ARBA00008520"/>
    </source>
</evidence>
<organism evidence="5 6">
    <name type="scientific">Pseudalkalibacillus berkeleyi</name>
    <dbReference type="NCBI Taxonomy" id="1069813"/>
    <lineage>
        <taxon>Bacteria</taxon>
        <taxon>Bacillati</taxon>
        <taxon>Bacillota</taxon>
        <taxon>Bacilli</taxon>
        <taxon>Bacillales</taxon>
        <taxon>Fictibacillaceae</taxon>
        <taxon>Pseudalkalibacillus</taxon>
    </lineage>
</organism>
<accession>A0ABS9GYE4</accession>
<dbReference type="InterPro" id="IPR050490">
    <property type="entry name" value="Bact_solute-bd_prot1"/>
</dbReference>
<dbReference type="PROSITE" id="PS51257">
    <property type="entry name" value="PROKAR_LIPOPROTEIN"/>
    <property type="match status" value="1"/>
</dbReference>
<comment type="subcellular location">
    <subcellularLocation>
        <location evidence="1">Cell envelope</location>
    </subcellularLocation>
</comment>
<protein>
    <submittedName>
        <fullName evidence="5">ABC transporter substrate-binding protein</fullName>
    </submittedName>
</protein>
<proteinExistence type="inferred from homology"/>
<sequence>MFNHFRKFIVLSLVILLFVSGCGPLSNSSSESGEKVEIEFWHAMSGNLGGSLEKITDDFNKKHDNIHVKLVFLKDYPTITNKLQLALQSKDVPALVQLEDPTLQTFASSGHLQSLNEMIQKEDLNTGDYVDSFMKSASHDGKFYGLPLNRSVPILYYNKDVFKKAGINPDQINSWKGVREVSNELVDKGAVQYGFEPIKYPWFFTGLARSNGAELSNDPEQIKLDSPEAAEALQLWGDMIHKDKVSKVHYGGEGWAYWYDTIADVTEGKAAMVTGSTADMGSMDGEKIGAKPMPTFKGEELSVPTGGTSGVIPKNASEEQQQAAFEFIKYFSEPDVTEQWAKETGYLPVRHSAIEKMESFFEKNPNFKVAVEELKHAKPTPLFPSWNEIENEAISKAFDQVFVDNVPAEEALKNAQKKAEKILN</sequence>
<evidence type="ECO:0000313" key="5">
    <source>
        <dbReference type="EMBL" id="MCF6136623.1"/>
    </source>
</evidence>
<keyword evidence="6" id="KW-1185">Reference proteome</keyword>
<comment type="caution">
    <text evidence="5">The sequence shown here is derived from an EMBL/GenBank/DDBJ whole genome shotgun (WGS) entry which is preliminary data.</text>
</comment>
<dbReference type="Pfam" id="PF13416">
    <property type="entry name" value="SBP_bac_8"/>
    <property type="match status" value="1"/>
</dbReference>
<evidence type="ECO:0000256" key="1">
    <source>
        <dbReference type="ARBA" id="ARBA00004196"/>
    </source>
</evidence>
<evidence type="ECO:0000256" key="4">
    <source>
        <dbReference type="ARBA" id="ARBA00022729"/>
    </source>
</evidence>
<dbReference type="RefSeq" id="WP_236331540.1">
    <property type="nucleotide sequence ID" value="NZ_JAKIJS010000001.1"/>
</dbReference>
<dbReference type="CDD" id="cd14748">
    <property type="entry name" value="PBP2_UgpB"/>
    <property type="match status" value="1"/>
</dbReference>
<dbReference type="Proteomes" id="UP001649381">
    <property type="component" value="Unassembled WGS sequence"/>
</dbReference>
<evidence type="ECO:0000256" key="3">
    <source>
        <dbReference type="ARBA" id="ARBA00022448"/>
    </source>
</evidence>
<dbReference type="SUPFAM" id="SSF53850">
    <property type="entry name" value="Periplasmic binding protein-like II"/>
    <property type="match status" value="1"/>
</dbReference>
<dbReference type="InterPro" id="IPR006059">
    <property type="entry name" value="SBP"/>
</dbReference>
<comment type="similarity">
    <text evidence="2">Belongs to the bacterial solute-binding protein 1 family.</text>
</comment>
<dbReference type="Gene3D" id="3.40.190.10">
    <property type="entry name" value="Periplasmic binding protein-like II"/>
    <property type="match status" value="1"/>
</dbReference>
<dbReference type="EMBL" id="JAKIJS010000001">
    <property type="protein sequence ID" value="MCF6136623.1"/>
    <property type="molecule type" value="Genomic_DNA"/>
</dbReference>
<dbReference type="PANTHER" id="PTHR43649">
    <property type="entry name" value="ARABINOSE-BINDING PROTEIN-RELATED"/>
    <property type="match status" value="1"/>
</dbReference>